<accession>S7PWH1</accession>
<feature type="region of interest" description="Disordered" evidence="1">
    <location>
        <begin position="23"/>
        <end position="153"/>
    </location>
</feature>
<sequence>MKYEGVESRGAALLLRLQLPSCPLSPIPVWARTRTRSSKPDRSTGKEPDEEEAMGARSSFLLAPSTHARPLFTAKPPYEDARTPASSPPPEWPQGSVSTMESGGGAHLRVTPIHVRSSPLPIATRDDSANEEPAASATPPFIPQSTRALPLPR</sequence>
<protein>
    <submittedName>
        <fullName evidence="2">Uncharacterized protein</fullName>
    </submittedName>
</protein>
<evidence type="ECO:0000256" key="1">
    <source>
        <dbReference type="SAM" id="MobiDB-lite"/>
    </source>
</evidence>
<feature type="compositionally biased region" description="Basic and acidic residues" evidence="1">
    <location>
        <begin position="38"/>
        <end position="47"/>
    </location>
</feature>
<dbReference type="Proteomes" id="UP000030669">
    <property type="component" value="Unassembled WGS sequence"/>
</dbReference>
<keyword evidence="3" id="KW-1185">Reference proteome</keyword>
<name>S7PWH1_GLOTA</name>
<evidence type="ECO:0000313" key="3">
    <source>
        <dbReference type="Proteomes" id="UP000030669"/>
    </source>
</evidence>
<reference evidence="2 3" key="1">
    <citation type="journal article" date="2012" name="Science">
        <title>The Paleozoic origin of enzymatic lignin decomposition reconstructed from 31 fungal genomes.</title>
        <authorList>
            <person name="Floudas D."/>
            <person name="Binder M."/>
            <person name="Riley R."/>
            <person name="Barry K."/>
            <person name="Blanchette R.A."/>
            <person name="Henrissat B."/>
            <person name="Martinez A.T."/>
            <person name="Otillar R."/>
            <person name="Spatafora J.W."/>
            <person name="Yadav J.S."/>
            <person name="Aerts A."/>
            <person name="Benoit I."/>
            <person name="Boyd A."/>
            <person name="Carlson A."/>
            <person name="Copeland A."/>
            <person name="Coutinho P.M."/>
            <person name="de Vries R.P."/>
            <person name="Ferreira P."/>
            <person name="Findley K."/>
            <person name="Foster B."/>
            <person name="Gaskell J."/>
            <person name="Glotzer D."/>
            <person name="Gorecki P."/>
            <person name="Heitman J."/>
            <person name="Hesse C."/>
            <person name="Hori C."/>
            <person name="Igarashi K."/>
            <person name="Jurgens J.A."/>
            <person name="Kallen N."/>
            <person name="Kersten P."/>
            <person name="Kohler A."/>
            <person name="Kuees U."/>
            <person name="Kumar T.K.A."/>
            <person name="Kuo A."/>
            <person name="LaButti K."/>
            <person name="Larrondo L.F."/>
            <person name="Lindquist E."/>
            <person name="Ling A."/>
            <person name="Lombard V."/>
            <person name="Lucas S."/>
            <person name="Lundell T."/>
            <person name="Martin R."/>
            <person name="McLaughlin D.J."/>
            <person name="Morgenstern I."/>
            <person name="Morin E."/>
            <person name="Murat C."/>
            <person name="Nagy L.G."/>
            <person name="Nolan M."/>
            <person name="Ohm R.A."/>
            <person name="Patyshakuliyeva A."/>
            <person name="Rokas A."/>
            <person name="Ruiz-Duenas F.J."/>
            <person name="Sabat G."/>
            <person name="Salamov A."/>
            <person name="Samejima M."/>
            <person name="Schmutz J."/>
            <person name="Slot J.C."/>
            <person name="St John F."/>
            <person name="Stenlid J."/>
            <person name="Sun H."/>
            <person name="Sun S."/>
            <person name="Syed K."/>
            <person name="Tsang A."/>
            <person name="Wiebenga A."/>
            <person name="Young D."/>
            <person name="Pisabarro A."/>
            <person name="Eastwood D.C."/>
            <person name="Martin F."/>
            <person name="Cullen D."/>
            <person name="Grigoriev I.V."/>
            <person name="Hibbett D.S."/>
        </authorList>
    </citation>
    <scope>NUCLEOTIDE SEQUENCE [LARGE SCALE GENOMIC DNA]</scope>
    <source>
        <strain evidence="2 3">ATCC 11539</strain>
    </source>
</reference>
<dbReference type="EMBL" id="KB469310">
    <property type="protein sequence ID" value="EPQ51682.1"/>
    <property type="molecule type" value="Genomic_DNA"/>
</dbReference>
<gene>
    <name evidence="2" type="ORF">GLOTRDRAFT_133050</name>
</gene>
<dbReference type="GeneID" id="19302637"/>
<dbReference type="AlphaFoldDB" id="S7PWH1"/>
<dbReference type="RefSeq" id="XP_007870119.1">
    <property type="nucleotide sequence ID" value="XM_007871928.1"/>
</dbReference>
<proteinExistence type="predicted"/>
<dbReference type="KEGG" id="gtr:GLOTRDRAFT_133050"/>
<evidence type="ECO:0000313" key="2">
    <source>
        <dbReference type="EMBL" id="EPQ51682.1"/>
    </source>
</evidence>
<dbReference type="HOGENOM" id="CLU_1713469_0_0_1"/>
<organism evidence="2 3">
    <name type="scientific">Gloeophyllum trabeum (strain ATCC 11539 / FP-39264 / Madison 617)</name>
    <name type="common">Brown rot fungus</name>
    <dbReference type="NCBI Taxonomy" id="670483"/>
    <lineage>
        <taxon>Eukaryota</taxon>
        <taxon>Fungi</taxon>
        <taxon>Dikarya</taxon>
        <taxon>Basidiomycota</taxon>
        <taxon>Agaricomycotina</taxon>
        <taxon>Agaricomycetes</taxon>
        <taxon>Gloeophyllales</taxon>
        <taxon>Gloeophyllaceae</taxon>
        <taxon>Gloeophyllum</taxon>
    </lineage>
</organism>